<accession>A0A839HMI7</accession>
<evidence type="ECO:0000256" key="5">
    <source>
        <dbReference type="ARBA" id="ARBA00022692"/>
    </source>
</evidence>
<dbReference type="GO" id="GO:0005886">
    <property type="term" value="C:plasma membrane"/>
    <property type="evidence" value="ECO:0007669"/>
    <property type="project" value="UniProtKB-SubCell"/>
</dbReference>
<name>A0A839HMI7_9BURK</name>
<gene>
    <name evidence="11" type="primary">fliR</name>
    <name evidence="11" type="ORF">H4F90_01170</name>
</gene>
<evidence type="ECO:0000256" key="8">
    <source>
        <dbReference type="ARBA" id="ARBA00023143"/>
    </source>
</evidence>
<feature type="transmembrane region" description="Helical" evidence="10">
    <location>
        <begin position="183"/>
        <end position="202"/>
    </location>
</feature>
<dbReference type="RefSeq" id="WP_182660676.1">
    <property type="nucleotide sequence ID" value="NZ_JACIVI010000001.1"/>
</dbReference>
<feature type="transmembrane region" description="Helical" evidence="10">
    <location>
        <begin position="12"/>
        <end position="33"/>
    </location>
</feature>
<dbReference type="GO" id="GO:0009425">
    <property type="term" value="C:bacterial-type flagellum basal body"/>
    <property type="evidence" value="ECO:0007669"/>
    <property type="project" value="UniProtKB-SubCell"/>
</dbReference>
<proteinExistence type="inferred from homology"/>
<evidence type="ECO:0000256" key="7">
    <source>
        <dbReference type="ARBA" id="ARBA00023136"/>
    </source>
</evidence>
<dbReference type="NCBIfam" id="TIGR01400">
    <property type="entry name" value="fliR"/>
    <property type="match status" value="1"/>
</dbReference>
<comment type="subcellular location">
    <subcellularLocation>
        <location evidence="10">Cell membrane</location>
        <topology evidence="10">Multi-pass membrane protein</topology>
    </subcellularLocation>
    <subcellularLocation>
        <location evidence="10">Bacterial flagellum basal body</location>
    </subcellularLocation>
</comment>
<evidence type="ECO:0000313" key="11">
    <source>
        <dbReference type="EMBL" id="MBB1160590.1"/>
    </source>
</evidence>
<reference evidence="11 12" key="1">
    <citation type="submission" date="2020-08" db="EMBL/GenBank/DDBJ databases">
        <title>Aquariorum lacteus gen. nov., sp. nov., a new member of the family Comamonadaceae, isolated from freshwater aquarium.</title>
        <authorList>
            <person name="Chun S.-J."/>
        </authorList>
    </citation>
    <scope>NUCLEOTIDE SEQUENCE [LARGE SCALE GENOMIC DNA]</scope>
    <source>
        <strain evidence="11 12">SJAQ100</strain>
    </source>
</reference>
<keyword evidence="11" id="KW-0966">Cell projection</keyword>
<dbReference type="EMBL" id="JACIVI010000001">
    <property type="protein sequence ID" value="MBB1160590.1"/>
    <property type="molecule type" value="Genomic_DNA"/>
</dbReference>
<comment type="similarity">
    <text evidence="2 10">Belongs to the FliR/MopE/SpaR family.</text>
</comment>
<evidence type="ECO:0000256" key="10">
    <source>
        <dbReference type="RuleBase" id="RU362071"/>
    </source>
</evidence>
<dbReference type="Proteomes" id="UP000586093">
    <property type="component" value="Unassembled WGS sequence"/>
</dbReference>
<keyword evidence="11" id="KW-0969">Cilium</keyword>
<dbReference type="PANTHER" id="PTHR30065:SF8">
    <property type="entry name" value="FLAGELLAR BIOSYNTHETIC PROTEIN FLIR"/>
    <property type="match status" value="1"/>
</dbReference>
<dbReference type="PRINTS" id="PR00953">
    <property type="entry name" value="TYPE3IMRPROT"/>
</dbReference>
<feature type="transmembrane region" description="Helical" evidence="10">
    <location>
        <begin position="214"/>
        <end position="237"/>
    </location>
</feature>
<evidence type="ECO:0000256" key="3">
    <source>
        <dbReference type="ARBA" id="ARBA00021717"/>
    </source>
</evidence>
<comment type="caution">
    <text evidence="11">The sequence shown here is derived from an EMBL/GenBank/DDBJ whole genome shotgun (WGS) entry which is preliminary data.</text>
</comment>
<keyword evidence="4 10" id="KW-1003">Cell membrane</keyword>
<dbReference type="AlphaFoldDB" id="A0A839HMI7"/>
<sequence length="253" mass="26625">MISISEAQLAAWIGPLLWPFLRMLALFASAPVIGVKAVPMRLKIGLAFLVALAAQATLPASATIPLDSAAAVQAVVQNVLVGVTIGLAARIVFAALEYAGELVGLQMGLNFAAFFDPMSGSQSTAVSRFYGTLAAWIFITVHGHLMLSAAVIDSFQLFPATGSPLAVLQQLQPQAWGAEIFRLGLWIALPILGMLLFVNLALGVVARVAQQLNIFAIGFPITLGVGLIGMALTLPLMEAPFTMALEKALAVFR</sequence>
<evidence type="ECO:0000256" key="9">
    <source>
        <dbReference type="NCBIfam" id="TIGR01400"/>
    </source>
</evidence>
<dbReference type="PANTHER" id="PTHR30065">
    <property type="entry name" value="FLAGELLAR BIOSYNTHETIC PROTEIN FLIR"/>
    <property type="match status" value="1"/>
</dbReference>
<dbReference type="GO" id="GO:0044780">
    <property type="term" value="P:bacterial-type flagellum assembly"/>
    <property type="evidence" value="ECO:0007669"/>
    <property type="project" value="UniProtKB-UniRule"/>
</dbReference>
<evidence type="ECO:0000313" key="12">
    <source>
        <dbReference type="Proteomes" id="UP000586093"/>
    </source>
</evidence>
<dbReference type="GO" id="GO:0006605">
    <property type="term" value="P:protein targeting"/>
    <property type="evidence" value="ECO:0007669"/>
    <property type="project" value="UniProtKB-UniRule"/>
</dbReference>
<keyword evidence="6 10" id="KW-1133">Transmembrane helix</keyword>
<feature type="transmembrane region" description="Helical" evidence="10">
    <location>
        <begin position="45"/>
        <end position="64"/>
    </location>
</feature>
<dbReference type="InterPro" id="IPR002010">
    <property type="entry name" value="T3SS_IM_R"/>
</dbReference>
<comment type="function">
    <text evidence="1 10">Role in flagellar biosynthesis.</text>
</comment>
<dbReference type="InterPro" id="IPR006303">
    <property type="entry name" value="FliR"/>
</dbReference>
<organism evidence="11 12">
    <name type="scientific">Aquariibacter albus</name>
    <dbReference type="NCBI Taxonomy" id="2759899"/>
    <lineage>
        <taxon>Bacteria</taxon>
        <taxon>Pseudomonadati</taxon>
        <taxon>Pseudomonadota</taxon>
        <taxon>Betaproteobacteria</taxon>
        <taxon>Burkholderiales</taxon>
        <taxon>Sphaerotilaceae</taxon>
        <taxon>Aquariibacter</taxon>
    </lineage>
</organism>
<feature type="transmembrane region" description="Helical" evidence="10">
    <location>
        <begin position="129"/>
        <end position="152"/>
    </location>
</feature>
<keyword evidence="12" id="KW-1185">Reference proteome</keyword>
<feature type="transmembrane region" description="Helical" evidence="10">
    <location>
        <begin position="70"/>
        <end position="93"/>
    </location>
</feature>
<evidence type="ECO:0000256" key="4">
    <source>
        <dbReference type="ARBA" id="ARBA00022475"/>
    </source>
</evidence>
<protein>
    <recommendedName>
        <fullName evidence="3 9">Flagellar biosynthetic protein FliR</fullName>
    </recommendedName>
</protein>
<keyword evidence="11" id="KW-0282">Flagellum</keyword>
<keyword evidence="7 10" id="KW-0472">Membrane</keyword>
<evidence type="ECO:0000256" key="1">
    <source>
        <dbReference type="ARBA" id="ARBA00002578"/>
    </source>
</evidence>
<evidence type="ECO:0000256" key="6">
    <source>
        <dbReference type="ARBA" id="ARBA00022989"/>
    </source>
</evidence>
<keyword evidence="5 10" id="KW-0812">Transmembrane</keyword>
<evidence type="ECO:0000256" key="2">
    <source>
        <dbReference type="ARBA" id="ARBA00009772"/>
    </source>
</evidence>
<dbReference type="Pfam" id="PF01311">
    <property type="entry name" value="Bac_export_1"/>
    <property type="match status" value="1"/>
</dbReference>
<keyword evidence="8 10" id="KW-0975">Bacterial flagellum</keyword>